<dbReference type="EMBL" id="SRMB01000001">
    <property type="protein sequence ID" value="TGE29813.1"/>
    <property type="molecule type" value="Genomic_DNA"/>
</dbReference>
<reference evidence="1 2" key="1">
    <citation type="submission" date="2019-04" db="EMBL/GenBank/DDBJ databases">
        <authorList>
            <person name="Feng G."/>
            <person name="Zhang J."/>
            <person name="Zhu H."/>
        </authorList>
    </citation>
    <scope>NUCLEOTIDE SEQUENCE [LARGE SCALE GENOMIC DNA]</scope>
    <source>
        <strain evidence="1 2">9PBR-1</strain>
    </source>
</reference>
<protein>
    <submittedName>
        <fullName evidence="1">Uncharacterized protein</fullName>
    </submittedName>
</protein>
<sequence length="233" mass="25720">MHRFLKQMVNQTRGYSTDPEIDDALLVASRELFAHYNGPVSEYAPGRPIPREGYQLNTTINVALHPFKKSQDYAVSPTAPAVKLANGFIPFPKGYVRPTAFDVPGAEETARIVNDNQLAFRLKSPVNAPTAEYPIIAVVDKGYQLYPKDVAAVTFGYLALPPEPRYALKLDSQGEIIRDAEGEPTYDDANSVDHGWPEANENELIARALKILGVEGRDAAVQQFGQYQAEKGE</sequence>
<dbReference type="Proteomes" id="UP000298471">
    <property type="component" value="Unassembled WGS sequence"/>
</dbReference>
<organism evidence="1 2">
    <name type="scientific">Hymenobacter metallicola</name>
    <dbReference type="NCBI Taxonomy" id="2563114"/>
    <lineage>
        <taxon>Bacteria</taxon>
        <taxon>Pseudomonadati</taxon>
        <taxon>Bacteroidota</taxon>
        <taxon>Cytophagia</taxon>
        <taxon>Cytophagales</taxon>
        <taxon>Hymenobacteraceae</taxon>
        <taxon>Hymenobacter</taxon>
    </lineage>
</organism>
<accession>A0A4Z0QKN8</accession>
<evidence type="ECO:0000313" key="2">
    <source>
        <dbReference type="Proteomes" id="UP000298471"/>
    </source>
</evidence>
<keyword evidence="2" id="KW-1185">Reference proteome</keyword>
<comment type="caution">
    <text evidence="1">The sequence shown here is derived from an EMBL/GenBank/DDBJ whole genome shotgun (WGS) entry which is preliminary data.</text>
</comment>
<gene>
    <name evidence="1" type="ORF">E5K02_10240</name>
</gene>
<evidence type="ECO:0000313" key="1">
    <source>
        <dbReference type="EMBL" id="TGE29813.1"/>
    </source>
</evidence>
<name>A0A4Z0QKN8_9BACT</name>
<dbReference type="AlphaFoldDB" id="A0A4Z0QKN8"/>
<dbReference type="RefSeq" id="WP_135394619.1">
    <property type="nucleotide sequence ID" value="NZ_SRMB01000001.1"/>
</dbReference>
<proteinExistence type="predicted"/>